<dbReference type="SUPFAM" id="SSF46626">
    <property type="entry name" value="Cytochrome c"/>
    <property type="match status" value="1"/>
</dbReference>
<evidence type="ECO:0000313" key="2">
    <source>
        <dbReference type="Proteomes" id="UP000034832"/>
    </source>
</evidence>
<dbReference type="InterPro" id="IPR036909">
    <property type="entry name" value="Cyt_c-like_dom_sf"/>
</dbReference>
<evidence type="ECO:0008006" key="3">
    <source>
        <dbReference type="Google" id="ProtNLM"/>
    </source>
</evidence>
<dbReference type="STRING" id="211460.YH63_17165"/>
<dbReference type="EMBL" id="LBIA02000001">
    <property type="protein sequence ID" value="TKT70237.1"/>
    <property type="molecule type" value="Genomic_DNA"/>
</dbReference>
<gene>
    <name evidence="1" type="ORF">YH63_001715</name>
</gene>
<accession>A0A4U6BJH1</accession>
<sequence length="113" mass="12781">MLTLVVSMAFAQQHSIAQTSVPQPAEETPEMFPAGPHRDDTFYFCTACHNFKLTAAQSMNREQWDETLDWMTTKHNMPKLDGDDRKNILDYLATAFPVTSPAQQGGFKNPFLN</sequence>
<protein>
    <recommendedName>
        <fullName evidence="3">Cytochrome c</fullName>
    </recommendedName>
</protein>
<dbReference type="RefSeq" id="WP_137325089.1">
    <property type="nucleotide sequence ID" value="NZ_LBIA02000001.1"/>
</dbReference>
<dbReference type="OrthoDB" id="9805828at2"/>
<dbReference type="GO" id="GO:0020037">
    <property type="term" value="F:heme binding"/>
    <property type="evidence" value="ECO:0007669"/>
    <property type="project" value="InterPro"/>
</dbReference>
<evidence type="ECO:0000313" key="1">
    <source>
        <dbReference type="EMBL" id="TKT70237.1"/>
    </source>
</evidence>
<keyword evidence="2" id="KW-1185">Reference proteome</keyword>
<dbReference type="Proteomes" id="UP000034832">
    <property type="component" value="Unassembled WGS sequence"/>
</dbReference>
<dbReference type="GO" id="GO:0009055">
    <property type="term" value="F:electron transfer activity"/>
    <property type="evidence" value="ECO:0007669"/>
    <property type="project" value="InterPro"/>
</dbReference>
<name>A0A4U6BJH1_9BRAD</name>
<dbReference type="Gene3D" id="1.10.760.10">
    <property type="entry name" value="Cytochrome c-like domain"/>
    <property type="match status" value="1"/>
</dbReference>
<organism evidence="1 2">
    <name type="scientific">Afipia massiliensis</name>
    <dbReference type="NCBI Taxonomy" id="211460"/>
    <lineage>
        <taxon>Bacteria</taxon>
        <taxon>Pseudomonadati</taxon>
        <taxon>Pseudomonadota</taxon>
        <taxon>Alphaproteobacteria</taxon>
        <taxon>Hyphomicrobiales</taxon>
        <taxon>Nitrobacteraceae</taxon>
        <taxon>Afipia</taxon>
    </lineage>
</organism>
<dbReference type="AlphaFoldDB" id="A0A4U6BJH1"/>
<proteinExistence type="predicted"/>
<reference evidence="1" key="1">
    <citation type="submission" date="2019-04" db="EMBL/GenBank/DDBJ databases">
        <title>Whole genome sequencing of cave bacteria.</title>
        <authorList>
            <person name="Gan H.M."/>
            <person name="Barton H."/>
            <person name="Savka M.A."/>
        </authorList>
    </citation>
    <scope>NUCLEOTIDE SEQUENCE [LARGE SCALE GENOMIC DNA]</scope>
    <source>
        <strain evidence="1">LC387</strain>
    </source>
</reference>
<comment type="caution">
    <text evidence="1">The sequence shown here is derived from an EMBL/GenBank/DDBJ whole genome shotgun (WGS) entry which is preliminary data.</text>
</comment>